<dbReference type="EMBL" id="JADWOX010000012">
    <property type="protein sequence ID" value="MBI1685358.1"/>
    <property type="molecule type" value="Genomic_DNA"/>
</dbReference>
<sequence length="184" mass="20544">MAAQPQDILGFWTQAGPKKWFEKNHAFDEAIRLKYEPTHHKAARGDYDDWVDTADGALALVIVLDQFPRNLYRRSGHAFATDGKARAIARAAIAAGHDTAVAPELRYFFYLPFEHSESLADQELCIELCAGMQADTGDEDSIKWAIIHRDIIARFGRFPHRNVALGRQTTPAEQAFLDEGGFAG</sequence>
<dbReference type="InterPro" id="IPR011990">
    <property type="entry name" value="TPR-like_helical_dom_sf"/>
</dbReference>
<keyword evidence="2" id="KW-1185">Reference proteome</keyword>
<dbReference type="SUPFAM" id="SSF48452">
    <property type="entry name" value="TPR-like"/>
    <property type="match status" value="1"/>
</dbReference>
<name>A0ABS0T0H7_9CAUL</name>
<dbReference type="Gene3D" id="1.25.40.10">
    <property type="entry name" value="Tetratricopeptide repeat domain"/>
    <property type="match status" value="1"/>
</dbReference>
<proteinExistence type="predicted"/>
<dbReference type="Gene3D" id="1.20.58.320">
    <property type="entry name" value="TPR-like"/>
    <property type="match status" value="1"/>
</dbReference>
<dbReference type="InterPro" id="IPR010323">
    <property type="entry name" value="DUF924"/>
</dbReference>
<dbReference type="Pfam" id="PF06041">
    <property type="entry name" value="DUF924"/>
    <property type="match status" value="1"/>
</dbReference>
<organism evidence="1 2">
    <name type="scientific">Caulobacter hibisci</name>
    <dbReference type="NCBI Taxonomy" id="2035993"/>
    <lineage>
        <taxon>Bacteria</taxon>
        <taxon>Pseudomonadati</taxon>
        <taxon>Pseudomonadota</taxon>
        <taxon>Alphaproteobacteria</taxon>
        <taxon>Caulobacterales</taxon>
        <taxon>Caulobacteraceae</taxon>
        <taxon>Caulobacter</taxon>
    </lineage>
</organism>
<dbReference type="RefSeq" id="WP_198577260.1">
    <property type="nucleotide sequence ID" value="NZ_JADWOX010000012.1"/>
</dbReference>
<evidence type="ECO:0000313" key="1">
    <source>
        <dbReference type="EMBL" id="MBI1685358.1"/>
    </source>
</evidence>
<reference evidence="1 2" key="1">
    <citation type="submission" date="2020-11" db="EMBL/GenBank/DDBJ databases">
        <title>genome sequence of strain KACC 18849.</title>
        <authorList>
            <person name="Gao J."/>
            <person name="Zhang X."/>
        </authorList>
    </citation>
    <scope>NUCLEOTIDE SEQUENCE [LARGE SCALE GENOMIC DNA]</scope>
    <source>
        <strain evidence="1 2">KACC 18849</strain>
    </source>
</reference>
<accession>A0ABS0T0H7</accession>
<dbReference type="Proteomes" id="UP000639859">
    <property type="component" value="Unassembled WGS sequence"/>
</dbReference>
<comment type="caution">
    <text evidence="1">The sequence shown here is derived from an EMBL/GenBank/DDBJ whole genome shotgun (WGS) entry which is preliminary data.</text>
</comment>
<gene>
    <name evidence="1" type="ORF">I4Q42_16935</name>
</gene>
<protein>
    <submittedName>
        <fullName evidence="1">DUF924 family protein</fullName>
    </submittedName>
</protein>
<evidence type="ECO:0000313" key="2">
    <source>
        <dbReference type="Proteomes" id="UP000639859"/>
    </source>
</evidence>